<organism evidence="7 8">
    <name type="scientific">[Clostridium] clostridioforme 90A8</name>
    <dbReference type="NCBI Taxonomy" id="999408"/>
    <lineage>
        <taxon>Bacteria</taxon>
        <taxon>Bacillati</taxon>
        <taxon>Bacillota</taxon>
        <taxon>Clostridia</taxon>
        <taxon>Lachnospirales</taxon>
        <taxon>Lachnospiraceae</taxon>
        <taxon>Enterocloster</taxon>
    </lineage>
</organism>
<dbReference type="SUPFAM" id="SSF48179">
    <property type="entry name" value="6-phosphogluconate dehydrogenase C-terminal domain-like"/>
    <property type="match status" value="1"/>
</dbReference>
<dbReference type="GO" id="GO:0070403">
    <property type="term" value="F:NAD+ binding"/>
    <property type="evidence" value="ECO:0007669"/>
    <property type="project" value="InterPro"/>
</dbReference>
<dbReference type="HOGENOM" id="CLU_009834_2_0_9"/>
<dbReference type="InterPro" id="IPR036291">
    <property type="entry name" value="NAD(P)-bd_dom_sf"/>
</dbReference>
<evidence type="ECO:0000256" key="2">
    <source>
        <dbReference type="ARBA" id="ARBA00009463"/>
    </source>
</evidence>
<dbReference type="SUPFAM" id="SSF51735">
    <property type="entry name" value="NAD(P)-binding Rossmann-fold domains"/>
    <property type="match status" value="1"/>
</dbReference>
<dbReference type="Gene3D" id="3.40.50.720">
    <property type="entry name" value="NAD(P)-binding Rossmann-like Domain"/>
    <property type="match status" value="1"/>
</dbReference>
<dbReference type="EMBL" id="AGYR01000067">
    <property type="protein sequence ID" value="ENZ07429.1"/>
    <property type="molecule type" value="Genomic_DNA"/>
</dbReference>
<dbReference type="Pfam" id="PF02737">
    <property type="entry name" value="3HCDH_N"/>
    <property type="match status" value="1"/>
</dbReference>
<dbReference type="InterPro" id="IPR006176">
    <property type="entry name" value="3-OHacyl-CoA_DH_NAD-bd"/>
</dbReference>
<evidence type="ECO:0000256" key="3">
    <source>
        <dbReference type="ARBA" id="ARBA00023002"/>
    </source>
</evidence>
<dbReference type="GO" id="GO:0008691">
    <property type="term" value="F:3-hydroxybutyryl-CoA dehydrogenase activity"/>
    <property type="evidence" value="ECO:0007669"/>
    <property type="project" value="TreeGrafter"/>
</dbReference>
<feature type="site" description="Important for catalytic activity" evidence="4">
    <location>
        <position position="140"/>
    </location>
</feature>
<dbReference type="PANTHER" id="PTHR48075:SF5">
    <property type="entry name" value="3-HYDROXYBUTYRYL-COA DEHYDROGENASE"/>
    <property type="match status" value="1"/>
</dbReference>
<evidence type="ECO:0000313" key="7">
    <source>
        <dbReference type="EMBL" id="ENZ07429.1"/>
    </source>
</evidence>
<name>A0A0E2H358_9FIRM</name>
<dbReference type="InterPro" id="IPR013328">
    <property type="entry name" value="6PGD_dom2"/>
</dbReference>
<dbReference type="Gene3D" id="1.10.1040.10">
    <property type="entry name" value="N-(1-d-carboxylethyl)-l-norvaline Dehydrogenase, domain 2"/>
    <property type="match status" value="1"/>
</dbReference>
<evidence type="ECO:0000313" key="8">
    <source>
        <dbReference type="Proteomes" id="UP000013085"/>
    </source>
</evidence>
<dbReference type="InterPro" id="IPR006108">
    <property type="entry name" value="3HC_DH_C"/>
</dbReference>
<keyword evidence="3" id="KW-0560">Oxidoreductase</keyword>
<evidence type="ECO:0000256" key="1">
    <source>
        <dbReference type="ARBA" id="ARBA00005086"/>
    </source>
</evidence>
<dbReference type="GO" id="GO:0006635">
    <property type="term" value="P:fatty acid beta-oxidation"/>
    <property type="evidence" value="ECO:0007669"/>
    <property type="project" value="TreeGrafter"/>
</dbReference>
<dbReference type="AlphaFoldDB" id="A0A0E2H358"/>
<sequence>MREHVVIIGSGMMGSGIGAMSALAGNKTILVDVEESRVLAGKERAVSCIRLRQEQGLNTAEEARRAETLLETSTDTEQAAGSARMVIEAIVENLQAKQQLFEKLDRILPTDVPICSNTSGLRITDISSLCQHPERTVTTHFWLPAHLVPLVEVVMGDKTDEQLAVKVRDELKAWKKSPVLVRRDLPGQLANRVFQAIIRESIAIVASGLATAEDVDTAISCGMAMRFPEWGPLKHLDAIGLDLGLSVQETVLPDINRDGCANDYLKKLVEDGNLGVKTGKGFYDWSKRSIETDMAKRDQFIIEAVKATSRLDQTEAGGENR</sequence>
<proteinExistence type="inferred from homology"/>
<reference evidence="7 8" key="1">
    <citation type="submission" date="2013-01" db="EMBL/GenBank/DDBJ databases">
        <title>The Genome Sequence of Clostridium clostridioforme 90A8.</title>
        <authorList>
            <consortium name="The Broad Institute Genome Sequencing Platform"/>
            <person name="Earl A."/>
            <person name="Ward D."/>
            <person name="Feldgarden M."/>
            <person name="Gevers D."/>
            <person name="Courvalin P."/>
            <person name="Lambert T."/>
            <person name="Walker B."/>
            <person name="Young S.K."/>
            <person name="Zeng Q."/>
            <person name="Gargeya S."/>
            <person name="Fitzgerald M."/>
            <person name="Haas B."/>
            <person name="Abouelleil A."/>
            <person name="Alvarado L."/>
            <person name="Arachchi H.M."/>
            <person name="Berlin A.M."/>
            <person name="Chapman S.B."/>
            <person name="Dewar J."/>
            <person name="Goldberg J."/>
            <person name="Griggs A."/>
            <person name="Gujja S."/>
            <person name="Hansen M."/>
            <person name="Howarth C."/>
            <person name="Imamovic A."/>
            <person name="Larimer J."/>
            <person name="McCowan C."/>
            <person name="Murphy C."/>
            <person name="Neiman D."/>
            <person name="Pearson M."/>
            <person name="Priest M."/>
            <person name="Roberts A."/>
            <person name="Saif S."/>
            <person name="Shea T."/>
            <person name="Sisk P."/>
            <person name="Sykes S."/>
            <person name="Wortman J."/>
            <person name="Nusbaum C."/>
            <person name="Birren B."/>
        </authorList>
    </citation>
    <scope>NUCLEOTIDE SEQUENCE [LARGE SCALE GENOMIC DNA]</scope>
    <source>
        <strain evidence="7 8">90A8</strain>
    </source>
</reference>
<evidence type="ECO:0000256" key="4">
    <source>
        <dbReference type="PIRSR" id="PIRSR000105-1"/>
    </source>
</evidence>
<evidence type="ECO:0000259" key="5">
    <source>
        <dbReference type="Pfam" id="PF00725"/>
    </source>
</evidence>
<dbReference type="PATRIC" id="fig|999408.3.peg.5565"/>
<dbReference type="InterPro" id="IPR008927">
    <property type="entry name" value="6-PGluconate_DH-like_C_sf"/>
</dbReference>
<feature type="domain" description="3-hydroxyacyl-CoA dehydrogenase C-terminal" evidence="5">
    <location>
        <begin position="189"/>
        <end position="285"/>
    </location>
</feature>
<dbReference type="PIRSF" id="PIRSF000105">
    <property type="entry name" value="HCDH"/>
    <property type="match status" value="1"/>
</dbReference>
<evidence type="ECO:0000259" key="6">
    <source>
        <dbReference type="Pfam" id="PF02737"/>
    </source>
</evidence>
<gene>
    <name evidence="7" type="ORF">HMPREF1090_05178</name>
</gene>
<feature type="domain" description="3-hydroxyacyl-CoA dehydrogenase NAD binding" evidence="6">
    <location>
        <begin position="4"/>
        <end position="183"/>
    </location>
</feature>
<dbReference type="RefSeq" id="WP_002594642.1">
    <property type="nucleotide sequence ID" value="NZ_KB850992.1"/>
</dbReference>
<dbReference type="PANTHER" id="PTHR48075">
    <property type="entry name" value="3-HYDROXYACYL-COA DEHYDROGENASE FAMILY PROTEIN"/>
    <property type="match status" value="1"/>
</dbReference>
<comment type="similarity">
    <text evidence="2">Belongs to the 3-hydroxyacyl-CoA dehydrogenase family.</text>
</comment>
<comment type="caution">
    <text evidence="7">The sequence shown here is derived from an EMBL/GenBank/DDBJ whole genome shotgun (WGS) entry which is preliminary data.</text>
</comment>
<accession>A0A0E2H358</accession>
<evidence type="ECO:0008006" key="9">
    <source>
        <dbReference type="Google" id="ProtNLM"/>
    </source>
</evidence>
<comment type="pathway">
    <text evidence="1">Lipid metabolism; butanoate metabolism.</text>
</comment>
<dbReference type="InterPro" id="IPR022694">
    <property type="entry name" value="3-OHacyl-CoA_DH"/>
</dbReference>
<protein>
    <recommendedName>
        <fullName evidence="9">3-hydroxybutyryl-CoA epimerase</fullName>
    </recommendedName>
</protein>
<dbReference type="Pfam" id="PF00725">
    <property type="entry name" value="3HCDH"/>
    <property type="match status" value="1"/>
</dbReference>
<dbReference type="Proteomes" id="UP000013085">
    <property type="component" value="Unassembled WGS sequence"/>
</dbReference>